<comment type="caution">
    <text evidence="2">The sequence shown here is derived from an EMBL/GenBank/DDBJ whole genome shotgun (WGS) entry which is preliminary data.</text>
</comment>
<gene>
    <name evidence="2" type="ORF">M5D96_009528</name>
</gene>
<protein>
    <submittedName>
        <fullName evidence="2">Uncharacterized protein</fullName>
    </submittedName>
</protein>
<sequence length="79" mass="8936">GAHFGIHCTCHSGRWKKSEIHHKPLVWQLTAAFGIVLRRSMWAARTEAVADEITSKNRGRANQPRMAETPKSRMRSVSP</sequence>
<name>A0A9P9YIU0_9MUSC</name>
<dbReference type="EMBL" id="JAMKOV010000012">
    <property type="protein sequence ID" value="KAI8037394.1"/>
    <property type="molecule type" value="Genomic_DNA"/>
</dbReference>
<reference evidence="2" key="1">
    <citation type="journal article" date="2023" name="Genome Biol. Evol.">
        <title>Long-read-based Genome Assembly of Drosophila gunungcola Reveals Fewer Chemosensory Genes in Flower-breeding Species.</title>
        <authorList>
            <person name="Negi A."/>
            <person name="Liao B.Y."/>
            <person name="Yeh S.D."/>
        </authorList>
    </citation>
    <scope>NUCLEOTIDE SEQUENCE</scope>
    <source>
        <strain evidence="2">Sukarami</strain>
    </source>
</reference>
<accession>A0A9P9YIU0</accession>
<keyword evidence="3" id="KW-1185">Reference proteome</keyword>
<feature type="region of interest" description="Disordered" evidence="1">
    <location>
        <begin position="50"/>
        <end position="79"/>
    </location>
</feature>
<evidence type="ECO:0000313" key="3">
    <source>
        <dbReference type="Proteomes" id="UP001059596"/>
    </source>
</evidence>
<feature type="non-terminal residue" evidence="2">
    <location>
        <position position="79"/>
    </location>
</feature>
<dbReference type="Proteomes" id="UP001059596">
    <property type="component" value="Unassembled WGS sequence"/>
</dbReference>
<proteinExistence type="predicted"/>
<organism evidence="2 3">
    <name type="scientific">Drosophila gunungcola</name>
    <name type="common">fruit fly</name>
    <dbReference type="NCBI Taxonomy" id="103775"/>
    <lineage>
        <taxon>Eukaryota</taxon>
        <taxon>Metazoa</taxon>
        <taxon>Ecdysozoa</taxon>
        <taxon>Arthropoda</taxon>
        <taxon>Hexapoda</taxon>
        <taxon>Insecta</taxon>
        <taxon>Pterygota</taxon>
        <taxon>Neoptera</taxon>
        <taxon>Endopterygota</taxon>
        <taxon>Diptera</taxon>
        <taxon>Brachycera</taxon>
        <taxon>Muscomorpha</taxon>
        <taxon>Ephydroidea</taxon>
        <taxon>Drosophilidae</taxon>
        <taxon>Drosophila</taxon>
        <taxon>Sophophora</taxon>
    </lineage>
</organism>
<evidence type="ECO:0000313" key="2">
    <source>
        <dbReference type="EMBL" id="KAI8037394.1"/>
    </source>
</evidence>
<feature type="non-terminal residue" evidence="2">
    <location>
        <position position="1"/>
    </location>
</feature>
<dbReference type="AlphaFoldDB" id="A0A9P9YIU0"/>
<evidence type="ECO:0000256" key="1">
    <source>
        <dbReference type="SAM" id="MobiDB-lite"/>
    </source>
</evidence>